<evidence type="ECO:0000259" key="2">
    <source>
        <dbReference type="Pfam" id="PF07510"/>
    </source>
</evidence>
<gene>
    <name evidence="3" type="ORF">D7V93_03445</name>
</gene>
<organism evidence="3 4">
    <name type="scientific">Corallococcus llansteffanensis</name>
    <dbReference type="NCBI Taxonomy" id="2316731"/>
    <lineage>
        <taxon>Bacteria</taxon>
        <taxon>Pseudomonadati</taxon>
        <taxon>Myxococcota</taxon>
        <taxon>Myxococcia</taxon>
        <taxon>Myxococcales</taxon>
        <taxon>Cystobacterineae</taxon>
        <taxon>Myxococcaceae</taxon>
        <taxon>Corallococcus</taxon>
    </lineage>
</organism>
<dbReference type="AlphaFoldDB" id="A0A3A8QGF1"/>
<keyword evidence="4" id="KW-1185">Reference proteome</keyword>
<dbReference type="InterPro" id="IPR011089">
    <property type="entry name" value="GmrSD_C"/>
</dbReference>
<sequence>MTTETIKGTEALLHKVFSDDFAFEIPEYQRPYAWKQQQADELLLDLIGALGSTEASAVGQASPYFLGSIVLIEKEKAKFEVVDGQQRLTTLTILLSALRHVITAPRTKAAISLFLQQEGNEVLGTLDRPRLKLRQQDASFFKKYIQEKDGLSELLKLQTRPETEAQENIRANAQHLVTALSRIAEADCQRLVSYIAQRCFLVIVSTSNLDSAFRIFSVLNDRGLDLAVSDIIKAELLGRLHASDPRSTGEYQHRWETLENDLGRDRFQTLFNHIRMIHARKKLKGTVLAEFREYVLKGTTDVGAFLDQNFFKYGQAFETILQENYQGIDEVAARKVNAALRWFSYVDNTDWLPPAILFLKKHSNNPELLVEFFQDLERLAACFMFLRPTINVRLERYAQVLEAIERNGNLREDSSPLQLTSEERREALQVIEGDVYNAYPTVRRLILLRLDSELAAGGAVYDHDRISIEHVVPQTVKPGSEWEKHFPDADARQQMIHRLGNLVLLTRRKNSQASNYDFAIKKAKYFSTVEGVTNFALTNVVLKESSWTHTQFQNRQADLSTRLKNVWRL</sequence>
<evidence type="ECO:0000313" key="4">
    <source>
        <dbReference type="Proteomes" id="UP000272888"/>
    </source>
</evidence>
<dbReference type="PANTHER" id="PTHR35149:SF2">
    <property type="entry name" value="DUF262 DOMAIN-CONTAINING PROTEIN"/>
    <property type="match status" value="1"/>
</dbReference>
<evidence type="ECO:0000259" key="1">
    <source>
        <dbReference type="Pfam" id="PF03235"/>
    </source>
</evidence>
<dbReference type="Pfam" id="PF03235">
    <property type="entry name" value="GmrSD_N"/>
    <property type="match status" value="1"/>
</dbReference>
<dbReference type="InterPro" id="IPR004919">
    <property type="entry name" value="GmrSD_N"/>
</dbReference>
<name>A0A3A8QGF1_9BACT</name>
<evidence type="ECO:0000313" key="3">
    <source>
        <dbReference type="EMBL" id="RKH67038.1"/>
    </source>
</evidence>
<proteinExistence type="predicted"/>
<accession>A0A3A8QGF1</accession>
<dbReference type="EMBL" id="RAWB01000021">
    <property type="protein sequence ID" value="RKH67038.1"/>
    <property type="molecule type" value="Genomic_DNA"/>
</dbReference>
<reference evidence="4" key="1">
    <citation type="submission" date="2018-09" db="EMBL/GenBank/DDBJ databases">
        <authorList>
            <person name="Livingstone P.G."/>
            <person name="Whitworth D.E."/>
        </authorList>
    </citation>
    <scope>NUCLEOTIDE SEQUENCE [LARGE SCALE GENOMIC DNA]</scope>
    <source>
        <strain evidence="4">CA051B</strain>
    </source>
</reference>
<feature type="domain" description="GmrSD restriction endonucleases N-terminal" evidence="1">
    <location>
        <begin position="14"/>
        <end position="236"/>
    </location>
</feature>
<dbReference type="Proteomes" id="UP000272888">
    <property type="component" value="Unassembled WGS sequence"/>
</dbReference>
<comment type="caution">
    <text evidence="3">The sequence shown here is derived from an EMBL/GenBank/DDBJ whole genome shotgun (WGS) entry which is preliminary data.</text>
</comment>
<dbReference type="PANTHER" id="PTHR35149">
    <property type="entry name" value="SLL5132 PROTEIN"/>
    <property type="match status" value="1"/>
</dbReference>
<dbReference type="Pfam" id="PF07510">
    <property type="entry name" value="GmrSD_C"/>
    <property type="match status" value="1"/>
</dbReference>
<dbReference type="RefSeq" id="WP_120641991.1">
    <property type="nucleotide sequence ID" value="NZ_RAWB01000021.1"/>
</dbReference>
<protein>
    <submittedName>
        <fullName evidence="3">DUF262 domain-containing protein</fullName>
    </submittedName>
</protein>
<feature type="domain" description="GmrSD restriction endonucleases C-terminal" evidence="2">
    <location>
        <begin position="439"/>
        <end position="560"/>
    </location>
</feature>